<dbReference type="InterPro" id="IPR024623">
    <property type="entry name" value="YtxH"/>
</dbReference>
<dbReference type="Proteomes" id="UP000501747">
    <property type="component" value="Chromosome"/>
</dbReference>
<keyword evidence="2" id="KW-1185">Reference proteome</keyword>
<accession>A0A6G8ATT5</accession>
<dbReference type="InterPro" id="IPR052928">
    <property type="entry name" value="Desiccation-related_membrane"/>
</dbReference>
<dbReference type="PANTHER" id="PTHR35792">
    <property type="entry name" value="GENERAL STRESS PROTEIN"/>
    <property type="match status" value="1"/>
</dbReference>
<evidence type="ECO:0000313" key="2">
    <source>
        <dbReference type="Proteomes" id="UP000501747"/>
    </source>
</evidence>
<name>A0A6G8ATT5_9ENTE</name>
<dbReference type="RefSeq" id="WP_166034537.1">
    <property type="nucleotide sequence ID" value="NZ_CP049887.1"/>
</dbReference>
<dbReference type="Pfam" id="PF12732">
    <property type="entry name" value="YtxH"/>
    <property type="match status" value="1"/>
</dbReference>
<protein>
    <submittedName>
        <fullName evidence="1">YtxH domain-containing protein</fullName>
    </submittedName>
</protein>
<dbReference type="PANTHER" id="PTHR35792:SF1">
    <property type="entry name" value="SLL0268 PROTEIN"/>
    <property type="match status" value="1"/>
</dbReference>
<dbReference type="EMBL" id="CP049887">
    <property type="protein sequence ID" value="QIL48390.1"/>
    <property type="molecule type" value="Genomic_DNA"/>
</dbReference>
<organism evidence="1 2">
    <name type="scientific">Vagococcus hydrophili</name>
    <dbReference type="NCBI Taxonomy" id="2714947"/>
    <lineage>
        <taxon>Bacteria</taxon>
        <taxon>Bacillati</taxon>
        <taxon>Bacillota</taxon>
        <taxon>Bacilli</taxon>
        <taxon>Lactobacillales</taxon>
        <taxon>Enterococcaceae</taxon>
        <taxon>Vagococcus</taxon>
    </lineage>
</organism>
<proteinExistence type="predicted"/>
<reference evidence="1 2" key="1">
    <citation type="submission" date="2020-03" db="EMBL/GenBank/DDBJ databases">
        <title>Vagococcus sp. nov., isolated from beetles.</title>
        <authorList>
            <person name="Hyun D.-W."/>
            <person name="Bae J.-W."/>
        </authorList>
    </citation>
    <scope>NUCLEOTIDE SEQUENCE [LARGE SCALE GENOMIC DNA]</scope>
    <source>
        <strain evidence="1 2">HDW17B</strain>
    </source>
</reference>
<sequence>MTKKNFSGKKFAKGLLIGGLIGGSAALLLAPRSGKETRKKLQDEIDDTLQLLKEIKTSSDDIQSGAAHLQELTETMIPEFIEGTQKSLDRFDFKTKFRLEDMKKQIAKIETEITDFSNSLKE</sequence>
<dbReference type="KEGG" id="vhy:G7082_07730"/>
<evidence type="ECO:0000313" key="1">
    <source>
        <dbReference type="EMBL" id="QIL48390.1"/>
    </source>
</evidence>
<gene>
    <name evidence="1" type="ORF">G7082_07730</name>
</gene>
<dbReference type="AlphaFoldDB" id="A0A6G8ATT5"/>